<keyword evidence="6 8" id="KW-0472">Membrane</keyword>
<dbReference type="HOGENOM" id="CLU_055106_0_0_11"/>
<evidence type="ECO:0000256" key="6">
    <source>
        <dbReference type="ARBA" id="ARBA00023136"/>
    </source>
</evidence>
<name>F6ELI4_HOYSD</name>
<keyword evidence="10" id="KW-1185">Reference proteome</keyword>
<sequence>MFPSQLKSRSPLSTADIISMVMWPLAVMTVIHRTVILAFNGAVTNDFLPIYTAAVNFINYTDVYLGNFNWTDPHYLYPPSGTLMIAPLGYLDYDLARRLYIVINAIGILVAAYYLLKMFGYGLKSVAMPITIFAMFSTETVSNTLIYTNINGLIFLAQILFLKFLLERRLWWAGVPMGLTIAIKPILAPLLIFPFIKKQWQPFVASLGIPLVLTAIAWPLSKDPGRFVRETVPYLAESRDYFNSAISGNAVYYGLPDWMVLGLRGLFAVITLTSLWLLYRYYRDDELFFLCTASGVILTAQFLLGSLGQMYYSMLIFPLLMTVVMKRSVMRNWPAWLAAYGFLTFDMWYSVPWRQTGEALQFLRTTLGWSLLLIVVCTVLVNRYLDARKAGTLDQGLDPPYIRDDVEYAGVPTKYRTPPAP</sequence>
<feature type="transmembrane region" description="Helical" evidence="8">
    <location>
        <begin position="333"/>
        <end position="351"/>
    </location>
</feature>
<evidence type="ECO:0000313" key="9">
    <source>
        <dbReference type="EMBL" id="AEF40234.1"/>
    </source>
</evidence>
<organism evidence="9 10">
    <name type="scientific">Hoyosella subflava (strain DSM 45089 / JCM 17490 / NBRC 109087 / DQS3-9A1)</name>
    <name type="common">Amycolicicoccus subflavus</name>
    <dbReference type="NCBI Taxonomy" id="443218"/>
    <lineage>
        <taxon>Bacteria</taxon>
        <taxon>Bacillati</taxon>
        <taxon>Actinomycetota</taxon>
        <taxon>Actinomycetes</taxon>
        <taxon>Mycobacteriales</taxon>
        <taxon>Hoyosellaceae</taxon>
        <taxon>Hoyosella</taxon>
    </lineage>
</organism>
<dbReference type="GO" id="GO:0005886">
    <property type="term" value="C:plasma membrane"/>
    <property type="evidence" value="ECO:0007669"/>
    <property type="project" value="UniProtKB-SubCell"/>
</dbReference>
<feature type="transmembrane region" description="Helical" evidence="8">
    <location>
        <begin position="145"/>
        <end position="165"/>
    </location>
</feature>
<evidence type="ECO:0000256" key="8">
    <source>
        <dbReference type="SAM" id="Phobius"/>
    </source>
</evidence>
<dbReference type="GO" id="GO:0016758">
    <property type="term" value="F:hexosyltransferase activity"/>
    <property type="evidence" value="ECO:0007669"/>
    <property type="project" value="InterPro"/>
</dbReference>
<proteinExistence type="inferred from homology"/>
<dbReference type="InterPro" id="IPR018584">
    <property type="entry name" value="GT87"/>
</dbReference>
<gene>
    <name evidence="9" type="ordered locus">AS9A_1785</name>
</gene>
<evidence type="ECO:0000256" key="4">
    <source>
        <dbReference type="ARBA" id="ARBA00022692"/>
    </source>
</evidence>
<feature type="transmembrane region" description="Helical" evidence="8">
    <location>
        <begin position="366"/>
        <end position="385"/>
    </location>
</feature>
<evidence type="ECO:0000256" key="1">
    <source>
        <dbReference type="ARBA" id="ARBA00004651"/>
    </source>
</evidence>
<dbReference type="AlphaFoldDB" id="F6ELI4"/>
<dbReference type="Pfam" id="PF09594">
    <property type="entry name" value="GT87"/>
    <property type="match status" value="1"/>
</dbReference>
<keyword evidence="2" id="KW-1003">Cell membrane</keyword>
<keyword evidence="4 8" id="KW-0812">Transmembrane</keyword>
<dbReference type="STRING" id="443218.AS9A_1785"/>
<dbReference type="RefSeq" id="WP_013806583.1">
    <property type="nucleotide sequence ID" value="NC_015564.1"/>
</dbReference>
<evidence type="ECO:0000256" key="5">
    <source>
        <dbReference type="ARBA" id="ARBA00022989"/>
    </source>
</evidence>
<feature type="transmembrane region" description="Helical" evidence="8">
    <location>
        <begin position="258"/>
        <end position="279"/>
    </location>
</feature>
<dbReference type="eggNOG" id="ENOG5033U55">
    <property type="taxonomic scope" value="Bacteria"/>
</dbReference>
<comment type="similarity">
    <text evidence="7">Belongs to the glycosyltransferase 87 family.</text>
</comment>
<reference evidence="9 10" key="1">
    <citation type="journal article" date="2011" name="J. Bacteriol.">
        <title>Complete genome sequence of Amycolicicoccus subflavus DQS3-9A1T, an actinomycete isolated from crude oil-polluted soil.</title>
        <authorList>
            <person name="Cai M."/>
            <person name="Chen W.M."/>
            <person name="Nie Y."/>
            <person name="Chi C.Q."/>
            <person name="Wang Y.N."/>
            <person name="Tang Y.Q."/>
            <person name="Li G.Y."/>
            <person name="Wu X.L."/>
        </authorList>
    </citation>
    <scope>NUCLEOTIDE SEQUENCE [LARGE SCALE GENOMIC DNA]</scope>
    <source>
        <strain evidence="10">DSM 45089 / DQS3-9A1</strain>
    </source>
</reference>
<dbReference type="EMBL" id="CP002786">
    <property type="protein sequence ID" value="AEF40234.1"/>
    <property type="molecule type" value="Genomic_DNA"/>
</dbReference>
<keyword evidence="5 8" id="KW-1133">Transmembrane helix</keyword>
<protein>
    <submittedName>
        <fullName evidence="9">Integral membrane protein</fullName>
    </submittedName>
</protein>
<feature type="transmembrane region" description="Helical" evidence="8">
    <location>
        <begin position="98"/>
        <end position="115"/>
    </location>
</feature>
<dbReference type="Proteomes" id="UP000009235">
    <property type="component" value="Chromosome"/>
</dbReference>
<evidence type="ECO:0000256" key="2">
    <source>
        <dbReference type="ARBA" id="ARBA00022475"/>
    </source>
</evidence>
<keyword evidence="3" id="KW-0808">Transferase</keyword>
<comment type="subcellular location">
    <subcellularLocation>
        <location evidence="1">Cell membrane</location>
        <topology evidence="1">Multi-pass membrane protein</topology>
    </subcellularLocation>
</comment>
<dbReference type="KEGG" id="asd:AS9A_1785"/>
<feature type="transmembrane region" description="Helical" evidence="8">
    <location>
        <begin position="203"/>
        <end position="221"/>
    </location>
</feature>
<feature type="transmembrane region" description="Helical" evidence="8">
    <location>
        <begin position="171"/>
        <end position="196"/>
    </location>
</feature>
<evidence type="ECO:0000256" key="3">
    <source>
        <dbReference type="ARBA" id="ARBA00022679"/>
    </source>
</evidence>
<feature type="transmembrane region" description="Helical" evidence="8">
    <location>
        <begin position="21"/>
        <end position="39"/>
    </location>
</feature>
<evidence type="ECO:0000313" key="10">
    <source>
        <dbReference type="Proteomes" id="UP000009235"/>
    </source>
</evidence>
<evidence type="ECO:0000256" key="7">
    <source>
        <dbReference type="ARBA" id="ARBA00024033"/>
    </source>
</evidence>
<dbReference type="OrthoDB" id="5175994at2"/>
<accession>F6ELI4</accession>